<sequence length="114" mass="12044">MLPGDTIRMEVYGKYIDLAKTNPAVMSVLMGLTGGNATGLGIDGNGVAQTGSLAGGNKGLSGLLGGKKQKGDAPPAYLNYLFFDTEMRFKYGGFVQMSEAAYEDRSNTAHERLS</sequence>
<reference evidence="1 2" key="1">
    <citation type="submission" date="2014-04" db="EMBL/GenBank/DDBJ databases">
        <title>Characterization and application of a salt tolerant electro-active bacterium.</title>
        <authorList>
            <person name="Yang L."/>
            <person name="Wei S."/>
            <person name="Tay Q.X.M."/>
        </authorList>
    </citation>
    <scope>NUCLEOTIDE SEQUENCE [LARGE SCALE GENOMIC DNA]</scope>
    <source>
        <strain evidence="1 2">LY1</strain>
    </source>
</reference>
<dbReference type="RefSeq" id="WP_035079709.1">
    <property type="nucleotide sequence ID" value="NZ_JMIH01000041.1"/>
</dbReference>
<name>A0A074LD30_9BACT</name>
<dbReference type="AlphaFoldDB" id="A0A074LD30"/>
<keyword evidence="2" id="KW-1185">Reference proteome</keyword>
<dbReference type="STRING" id="1048983.EL17_23245"/>
<dbReference type="eggNOG" id="COG3209">
    <property type="taxonomic scope" value="Bacteria"/>
</dbReference>
<evidence type="ECO:0000313" key="2">
    <source>
        <dbReference type="Proteomes" id="UP000027821"/>
    </source>
</evidence>
<dbReference type="EMBL" id="JMIH01000041">
    <property type="protein sequence ID" value="KEO71677.1"/>
    <property type="molecule type" value="Genomic_DNA"/>
</dbReference>
<dbReference type="OrthoDB" id="9932060at2"/>
<organism evidence="1 2">
    <name type="scientific">Anditalea andensis</name>
    <dbReference type="NCBI Taxonomy" id="1048983"/>
    <lineage>
        <taxon>Bacteria</taxon>
        <taxon>Pseudomonadati</taxon>
        <taxon>Bacteroidota</taxon>
        <taxon>Cytophagia</taxon>
        <taxon>Cytophagales</taxon>
        <taxon>Cytophagaceae</taxon>
        <taxon>Anditalea</taxon>
    </lineage>
</organism>
<dbReference type="Proteomes" id="UP000027821">
    <property type="component" value="Unassembled WGS sequence"/>
</dbReference>
<gene>
    <name evidence="1" type="ORF">EL17_23245</name>
</gene>
<protein>
    <submittedName>
        <fullName evidence="1">Uncharacterized protein</fullName>
    </submittedName>
</protein>
<comment type="caution">
    <text evidence="1">The sequence shown here is derived from an EMBL/GenBank/DDBJ whole genome shotgun (WGS) entry which is preliminary data.</text>
</comment>
<proteinExistence type="predicted"/>
<evidence type="ECO:0000313" key="1">
    <source>
        <dbReference type="EMBL" id="KEO71677.1"/>
    </source>
</evidence>
<accession>A0A074LD30</accession>